<dbReference type="Proteomes" id="UP000694569">
    <property type="component" value="Unplaced"/>
</dbReference>
<proteinExistence type="predicted"/>
<dbReference type="PANTHER" id="PTHR46478:SF1">
    <property type="entry name" value="VON WILLEBRAND FACTOR A DOMAIN-CONTAINING PROTEIN 3A"/>
    <property type="match status" value="1"/>
</dbReference>
<reference evidence="3" key="1">
    <citation type="submission" date="2025-08" db="UniProtKB">
        <authorList>
            <consortium name="Ensembl"/>
        </authorList>
    </citation>
    <scope>IDENTIFICATION</scope>
</reference>
<sequence>MEQILENDQFFKTSYPDIEGELKPLSIRPRSSWTDVRLNNMEYDNGLMVTHVNQTQDLLRLKEVGPGDTRSSEEWVEHYGVDVMKLTIQDLLKLGHIVIKGPNSASKHIEFSAHTIDEFESKIHEAIALYQQRIRWLMEGSRKVFGLIQGNRVGLLVDSSDLNCGARKMDFLRGLLCLVDEQLCYKKQLSFISFGTHVSCLWRNVRDVNVQTLHEARQWIQELQPRGGCNLLLALRRALQVKELDCLVIVLGSSPDQTSEVLSDYIQQCTLGRTLQIHIVSSDSIGQDTLQRLAEAVGGRFHCYSSWKEDEIYKSTDFQVLGNEIQKAFDVLNKIKEMREGRLGDTLISVMQEFSTELDKLPPSAFLPKPPNHDGPLNMEIPKFSPKSSAEWLKKNGLKAKKLSLYQILAPNAYSIVEDFVPILQKTVSSTLHESVMVQFEWHDGTTKNVHVDPPALYDYQKQLAKVAKTYEKRINWLTSGSRKFWGTICEKRVVLLVDVSAANAFQIIQIQHNLRHLLEEQMANKDSFNIIAYGSDIKAWKTEMVPPTLDNLQSVWRWILDLQCEGGRNVMGAIKAAVEVNFIDKEHQESQGMYLFTSGFPDQELQTVSSYLCEAVSGSDLQLHVCFFSPGQEVKEATDAIHVLKQLALATNGRFHWCDDKGMIESDDICSIVSEMKKVMSYSKKCAYLVESLKQRSGNREESCSEQDGGEVAPFQKEKCKFKLPLPKPTALSLARQGLNDEQEGKKDSSIKALVWLPSSTKPDILPAQPMKAWQAPTKKKTKQKKRQKPSFSAFYTENGKNVGIVYRDYPTSETVRKSIPFIVLPKEEEICSSKEWLKKYSLKKLKMELPKLLFGPDCSHQKRMVPSLHKKVSAKYCSIFPSVEVNGVVKHLQFQPKELEEYIQQLEKVLRRYIERLQWLLSGSRQLFGTILEAKVCLLIDASASTAPFFMDLLKGLTCLVWEQLRASRVWFNMISVSERIDSWQEYLVEATDEACQDAAQWISRLRPRGNTCIFHAIEKCFQYPGLQGLYVLTDGKPDKSYDFLLAENILRSHNIKVHAISLNVFERYGNEFLKRLSALSGGRYHCRYGDMDGHLAAHRLLTEGFTDEDDPVLPLFESDDLKRLAKEIDKARKFVTQARHFRLLVLEKQKLDSRNVSLEVNATSDN</sequence>
<accession>A0A8C5QYT2</accession>
<dbReference type="Ensembl" id="ENSLLET00000046447.1">
    <property type="protein sequence ID" value="ENSLLEP00000044658.1"/>
    <property type="gene ID" value="ENSLLEG00000028343.1"/>
</dbReference>
<dbReference type="Gene3D" id="3.40.50.410">
    <property type="entry name" value="von Willebrand factor, type A domain"/>
    <property type="match status" value="3"/>
</dbReference>
<dbReference type="SMART" id="SM00327">
    <property type="entry name" value="VWA"/>
    <property type="match status" value="3"/>
</dbReference>
<keyword evidence="4" id="KW-1185">Reference proteome</keyword>
<dbReference type="OrthoDB" id="299997at2759"/>
<gene>
    <name evidence="3" type="primary">VWA3A</name>
</gene>
<feature type="domain" description="VWFA" evidence="2">
    <location>
        <begin position="935"/>
        <end position="1099"/>
    </location>
</feature>
<evidence type="ECO:0000313" key="3">
    <source>
        <dbReference type="Ensembl" id="ENSLLEP00000044658.1"/>
    </source>
</evidence>
<dbReference type="CDD" id="cd00198">
    <property type="entry name" value="vWFA"/>
    <property type="match status" value="1"/>
</dbReference>
<feature type="domain" description="VWFA" evidence="2">
    <location>
        <begin position="150"/>
        <end position="321"/>
    </location>
</feature>
<dbReference type="Pfam" id="PF13768">
    <property type="entry name" value="VWA_3"/>
    <property type="match status" value="3"/>
</dbReference>
<reference evidence="3" key="2">
    <citation type="submission" date="2025-09" db="UniProtKB">
        <authorList>
            <consortium name="Ensembl"/>
        </authorList>
    </citation>
    <scope>IDENTIFICATION</scope>
</reference>
<feature type="region of interest" description="Disordered" evidence="1">
    <location>
        <begin position="767"/>
        <end position="792"/>
    </location>
</feature>
<dbReference type="PANTHER" id="PTHR46478">
    <property type="entry name" value="VON WILLEBRAND FACTOR A DOMAIN-CONTAINING PROTEIN 3A"/>
    <property type="match status" value="1"/>
</dbReference>
<evidence type="ECO:0000259" key="2">
    <source>
        <dbReference type="SMART" id="SM00327"/>
    </source>
</evidence>
<name>A0A8C5QYT2_9ANUR</name>
<dbReference type="InterPro" id="IPR002035">
    <property type="entry name" value="VWF_A"/>
</dbReference>
<protein>
    <submittedName>
        <fullName evidence="3">von Willebrand factor A domain containing 3A</fullName>
    </submittedName>
</protein>
<dbReference type="AlphaFoldDB" id="A0A8C5QYT2"/>
<evidence type="ECO:0000313" key="4">
    <source>
        <dbReference type="Proteomes" id="UP000694569"/>
    </source>
</evidence>
<feature type="compositionally biased region" description="Basic residues" evidence="1">
    <location>
        <begin position="779"/>
        <end position="790"/>
    </location>
</feature>
<dbReference type="GeneTree" id="ENSGT00940000159290"/>
<dbReference type="SUPFAM" id="SSF53300">
    <property type="entry name" value="vWA-like"/>
    <property type="match status" value="3"/>
</dbReference>
<dbReference type="InterPro" id="IPR036465">
    <property type="entry name" value="vWFA_dom_sf"/>
</dbReference>
<evidence type="ECO:0000256" key="1">
    <source>
        <dbReference type="SAM" id="MobiDB-lite"/>
    </source>
</evidence>
<organism evidence="3 4">
    <name type="scientific">Leptobrachium leishanense</name>
    <name type="common">Leishan spiny toad</name>
    <dbReference type="NCBI Taxonomy" id="445787"/>
    <lineage>
        <taxon>Eukaryota</taxon>
        <taxon>Metazoa</taxon>
        <taxon>Chordata</taxon>
        <taxon>Craniata</taxon>
        <taxon>Vertebrata</taxon>
        <taxon>Euteleostomi</taxon>
        <taxon>Amphibia</taxon>
        <taxon>Batrachia</taxon>
        <taxon>Anura</taxon>
        <taxon>Pelobatoidea</taxon>
        <taxon>Megophryidae</taxon>
        <taxon>Leptobrachium</taxon>
    </lineage>
</organism>
<feature type="domain" description="VWFA" evidence="2">
    <location>
        <begin position="491"/>
        <end position="671"/>
    </location>
</feature>